<sequence length="481" mass="49974">MTSPNELRHLIAGQWRDGAGDMVTSVNPARPRVVVAEGHCATVADVSHAVAAAGEALTSWAGTPIHQRGAVLLAAADAVERNAPSWGLELATEEGKTTAEGIGEVRRAAQILRYYGNEGDRQSGEIFASPRAGEQILVTRKPIGVVAVITPFNFPIAIPAWKIAPALVYGNTVVWKPASTVPLLAIRLAEALTDAGLPPGVLNLVIGDSPVGAALADHPDVAAISFTGSTTVGRRIAAAAAARGVPAQAEMGGKNAAVVLDDADIDLALDQVILGAFRSTGQKCTATSRLIVTERIADRFLEELTARVEALVVGDPTDEATQMGPVITGAAQRNIYGGIGSAINQGVEVLTGGEPYFKGLRAEGFFVAPTIVEVVGPADIWSEELFGPVLAVKRATDADQAFALANDSEFGLSAAVFTQDLTRALAAVEHIDVGVLHINSESAGADPHVPFGGAKKSGLGPKEQGTAAREFFTHTTTVYLR</sequence>
<dbReference type="GO" id="GO:0016620">
    <property type="term" value="F:oxidoreductase activity, acting on the aldehyde or oxo group of donors, NAD or NADP as acceptor"/>
    <property type="evidence" value="ECO:0007669"/>
    <property type="project" value="InterPro"/>
</dbReference>
<evidence type="ECO:0000256" key="4">
    <source>
        <dbReference type="RuleBase" id="RU003345"/>
    </source>
</evidence>
<dbReference type="InterPro" id="IPR015590">
    <property type="entry name" value="Aldehyde_DH_dom"/>
</dbReference>
<dbReference type="PROSITE" id="PS00070">
    <property type="entry name" value="ALDEHYDE_DEHYDR_CYS"/>
    <property type="match status" value="1"/>
</dbReference>
<dbReference type="SUPFAM" id="SSF53720">
    <property type="entry name" value="ALDH-like"/>
    <property type="match status" value="1"/>
</dbReference>
<dbReference type="Pfam" id="PF00171">
    <property type="entry name" value="Aldedh"/>
    <property type="match status" value="1"/>
</dbReference>
<dbReference type="PANTHER" id="PTHR11699">
    <property type="entry name" value="ALDEHYDE DEHYDROGENASE-RELATED"/>
    <property type="match status" value="1"/>
</dbReference>
<name>A0A7I7T2S2_9MYCO</name>
<organism evidence="6 7">
    <name type="scientific">Mycolicibacterium helvum</name>
    <dbReference type="NCBI Taxonomy" id="1534349"/>
    <lineage>
        <taxon>Bacteria</taxon>
        <taxon>Bacillati</taxon>
        <taxon>Actinomycetota</taxon>
        <taxon>Actinomycetes</taxon>
        <taxon>Mycobacteriales</taxon>
        <taxon>Mycobacteriaceae</taxon>
        <taxon>Mycolicibacterium</taxon>
    </lineage>
</organism>
<dbReference type="InterPro" id="IPR016161">
    <property type="entry name" value="Ald_DH/histidinol_DH"/>
</dbReference>
<evidence type="ECO:0000259" key="5">
    <source>
        <dbReference type="Pfam" id="PF00171"/>
    </source>
</evidence>
<dbReference type="Gene3D" id="3.40.309.10">
    <property type="entry name" value="Aldehyde Dehydrogenase, Chain A, domain 2"/>
    <property type="match status" value="1"/>
</dbReference>
<keyword evidence="7" id="KW-1185">Reference proteome</keyword>
<feature type="domain" description="Aldehyde dehydrogenase" evidence="5">
    <location>
        <begin position="15"/>
        <end position="478"/>
    </location>
</feature>
<reference evidence="6 7" key="1">
    <citation type="journal article" date="2019" name="Emerg. Microbes Infect.">
        <title>Comprehensive subspecies identification of 175 nontuberculous mycobacteria species based on 7547 genomic profiles.</title>
        <authorList>
            <person name="Matsumoto Y."/>
            <person name="Kinjo T."/>
            <person name="Motooka D."/>
            <person name="Nabeya D."/>
            <person name="Jung N."/>
            <person name="Uechi K."/>
            <person name="Horii T."/>
            <person name="Iida T."/>
            <person name="Fujita J."/>
            <person name="Nakamura S."/>
        </authorList>
    </citation>
    <scope>NUCLEOTIDE SEQUENCE [LARGE SCALE GENOMIC DNA]</scope>
    <source>
        <strain evidence="6 7">JCM 30396</strain>
    </source>
</reference>
<protein>
    <submittedName>
        <fullName evidence="6">Aldehyde dehydrogenase</fullName>
    </submittedName>
</protein>
<keyword evidence="2 4" id="KW-0560">Oxidoreductase</keyword>
<accession>A0A7I7T2S2</accession>
<dbReference type="InterPro" id="IPR016162">
    <property type="entry name" value="Ald_DH_N"/>
</dbReference>
<dbReference type="Proteomes" id="UP000467148">
    <property type="component" value="Chromosome"/>
</dbReference>
<dbReference type="EMBL" id="AP022596">
    <property type="protein sequence ID" value="BBY63582.1"/>
    <property type="molecule type" value="Genomic_DNA"/>
</dbReference>
<dbReference type="FunFam" id="3.40.605.10:FF:000007">
    <property type="entry name" value="NAD/NADP-dependent betaine aldehyde dehydrogenase"/>
    <property type="match status" value="1"/>
</dbReference>
<evidence type="ECO:0000313" key="7">
    <source>
        <dbReference type="Proteomes" id="UP000467148"/>
    </source>
</evidence>
<feature type="active site" evidence="3">
    <location>
        <position position="250"/>
    </location>
</feature>
<evidence type="ECO:0000256" key="1">
    <source>
        <dbReference type="ARBA" id="ARBA00009986"/>
    </source>
</evidence>
<dbReference type="InterPro" id="IPR016160">
    <property type="entry name" value="Ald_DH_CS_CYS"/>
</dbReference>
<dbReference type="Gene3D" id="3.40.605.10">
    <property type="entry name" value="Aldehyde Dehydrogenase, Chain A, domain 1"/>
    <property type="match status" value="1"/>
</dbReference>
<comment type="similarity">
    <text evidence="1 4">Belongs to the aldehyde dehydrogenase family.</text>
</comment>
<proteinExistence type="inferred from homology"/>
<dbReference type="PROSITE" id="PS00687">
    <property type="entry name" value="ALDEHYDE_DEHYDR_GLU"/>
    <property type="match status" value="1"/>
</dbReference>
<evidence type="ECO:0000256" key="2">
    <source>
        <dbReference type="ARBA" id="ARBA00023002"/>
    </source>
</evidence>
<dbReference type="KEGG" id="mhev:MHEL_18250"/>
<dbReference type="InterPro" id="IPR016163">
    <property type="entry name" value="Ald_DH_C"/>
</dbReference>
<gene>
    <name evidence="6" type="ORF">MHEL_18250</name>
</gene>
<evidence type="ECO:0000256" key="3">
    <source>
        <dbReference type="PROSITE-ProRule" id="PRU10007"/>
    </source>
</evidence>
<evidence type="ECO:0000313" key="6">
    <source>
        <dbReference type="EMBL" id="BBY63582.1"/>
    </source>
</evidence>
<dbReference type="InterPro" id="IPR029510">
    <property type="entry name" value="Ald_DH_CS_GLU"/>
</dbReference>
<dbReference type="AlphaFoldDB" id="A0A7I7T2S2"/>
<dbReference type="RefSeq" id="WP_163747226.1">
    <property type="nucleotide sequence ID" value="NZ_AP022596.1"/>
</dbReference>